<sequence>MSGAPIGPVDSTSVRSRRAKSTPVGSALPAPTQPVGSTPADDPTAADSTPAGPPHADSAPAAHAWPAPSSLADSAPAHVWPAPSSLAEAPSQKADPDDVRAGASDPPKPTDVGEVAASVSSAPQETPTPAPPIEPQAAPPSNTRRTARAAGTAQSAPAQISPRRPAPLDDRPPAPIVYQPVSSSYVGEMRPPLREAAARNVPARAAVVLLVLALIGGVAVVGWLAAWDRTIAGLVSLVSVAFAAGAFFLAIAGLIVARQRSTSRTLSAIALVASLALAVWLGFVATEQALAILA</sequence>
<feature type="compositionally biased region" description="Low complexity" evidence="1">
    <location>
        <begin position="139"/>
        <end position="158"/>
    </location>
</feature>
<keyword evidence="2" id="KW-1133">Transmembrane helix</keyword>
<gene>
    <name evidence="3" type="ORF">R8Z58_05480</name>
</gene>
<protein>
    <submittedName>
        <fullName evidence="3">Uncharacterized protein</fullName>
    </submittedName>
</protein>
<dbReference type="EMBL" id="JAWQEV010000002">
    <property type="protein sequence ID" value="MDW4572228.1"/>
    <property type="molecule type" value="Genomic_DNA"/>
</dbReference>
<comment type="caution">
    <text evidence="3">The sequence shown here is derived from an EMBL/GenBank/DDBJ whole genome shotgun (WGS) entry which is preliminary data.</text>
</comment>
<keyword evidence="4" id="KW-1185">Reference proteome</keyword>
<feature type="compositionally biased region" description="Low complexity" evidence="1">
    <location>
        <begin position="36"/>
        <end position="77"/>
    </location>
</feature>
<reference evidence="3 4" key="1">
    <citation type="submission" date="2023-11" db="EMBL/GenBank/DDBJ databases">
        <title>Draft genome sequence of Microbacterium arthrosphaerae JCM 30492.</title>
        <authorList>
            <person name="Zhang G."/>
            <person name="Ding Y."/>
        </authorList>
    </citation>
    <scope>NUCLEOTIDE SEQUENCE [LARGE SCALE GENOMIC DNA]</scope>
    <source>
        <strain evidence="3 4">JCM 30492</strain>
    </source>
</reference>
<feature type="transmembrane region" description="Helical" evidence="2">
    <location>
        <begin position="203"/>
        <end position="225"/>
    </location>
</feature>
<keyword evidence="2" id="KW-0472">Membrane</keyword>
<organism evidence="3 4">
    <name type="scientific">Microbacterium arthrosphaerae</name>
    <dbReference type="NCBI Taxonomy" id="792652"/>
    <lineage>
        <taxon>Bacteria</taxon>
        <taxon>Bacillati</taxon>
        <taxon>Actinomycetota</taxon>
        <taxon>Actinomycetes</taxon>
        <taxon>Micrococcales</taxon>
        <taxon>Microbacteriaceae</taxon>
        <taxon>Microbacterium</taxon>
    </lineage>
</organism>
<feature type="region of interest" description="Disordered" evidence="1">
    <location>
        <begin position="1"/>
        <end position="174"/>
    </location>
</feature>
<feature type="transmembrane region" description="Helical" evidence="2">
    <location>
        <begin position="268"/>
        <end position="293"/>
    </location>
</feature>
<evidence type="ECO:0000256" key="2">
    <source>
        <dbReference type="SAM" id="Phobius"/>
    </source>
</evidence>
<proteinExistence type="predicted"/>
<keyword evidence="2" id="KW-0812">Transmembrane</keyword>
<dbReference type="Proteomes" id="UP001283109">
    <property type="component" value="Unassembled WGS sequence"/>
</dbReference>
<feature type="compositionally biased region" description="Pro residues" evidence="1">
    <location>
        <begin position="126"/>
        <end position="138"/>
    </location>
</feature>
<dbReference type="RefSeq" id="WP_318353585.1">
    <property type="nucleotide sequence ID" value="NZ_JAWQEV010000002.1"/>
</dbReference>
<evidence type="ECO:0000313" key="3">
    <source>
        <dbReference type="EMBL" id="MDW4572228.1"/>
    </source>
</evidence>
<accession>A0ABU4GYT1</accession>
<evidence type="ECO:0000313" key="4">
    <source>
        <dbReference type="Proteomes" id="UP001283109"/>
    </source>
</evidence>
<feature type="transmembrane region" description="Helical" evidence="2">
    <location>
        <begin position="231"/>
        <end position="256"/>
    </location>
</feature>
<name>A0ABU4GYT1_9MICO</name>
<evidence type="ECO:0000256" key="1">
    <source>
        <dbReference type="SAM" id="MobiDB-lite"/>
    </source>
</evidence>